<evidence type="ECO:0000313" key="2">
    <source>
        <dbReference type="Proteomes" id="UP001177003"/>
    </source>
</evidence>
<dbReference type="Proteomes" id="UP001177003">
    <property type="component" value="Chromosome 1"/>
</dbReference>
<reference evidence="1" key="1">
    <citation type="submission" date="2023-04" db="EMBL/GenBank/DDBJ databases">
        <authorList>
            <person name="Vijverberg K."/>
            <person name="Xiong W."/>
            <person name="Schranz E."/>
        </authorList>
    </citation>
    <scope>NUCLEOTIDE SEQUENCE</scope>
</reference>
<sequence>MLCYDQSVPDFGPMPLVPDFDRHAVSSGLRSNAASSRLRSDAGDKIPVSSGLRSDAVSELRSNAVGKAQYVIYMYFMVCGSLGELTKLRGYSFSFGFRGHQNSNPLVEMEPSRLNLDILNNKTNKFYDVDENISKEDEVIEDACLDFEPTYPLLDKWTHNHPKEHVLGDPQAGVLTRTQMRAKNEVFNVHQE</sequence>
<keyword evidence="2" id="KW-1185">Reference proteome</keyword>
<gene>
    <name evidence="1" type="ORF">LSALG_LOCUS9634</name>
</gene>
<dbReference type="AlphaFoldDB" id="A0AA35YDB5"/>
<proteinExistence type="predicted"/>
<organism evidence="1 2">
    <name type="scientific">Lactuca saligna</name>
    <name type="common">Willowleaf lettuce</name>
    <dbReference type="NCBI Taxonomy" id="75948"/>
    <lineage>
        <taxon>Eukaryota</taxon>
        <taxon>Viridiplantae</taxon>
        <taxon>Streptophyta</taxon>
        <taxon>Embryophyta</taxon>
        <taxon>Tracheophyta</taxon>
        <taxon>Spermatophyta</taxon>
        <taxon>Magnoliopsida</taxon>
        <taxon>eudicotyledons</taxon>
        <taxon>Gunneridae</taxon>
        <taxon>Pentapetalae</taxon>
        <taxon>asterids</taxon>
        <taxon>campanulids</taxon>
        <taxon>Asterales</taxon>
        <taxon>Asteraceae</taxon>
        <taxon>Cichorioideae</taxon>
        <taxon>Cichorieae</taxon>
        <taxon>Lactucinae</taxon>
        <taxon>Lactuca</taxon>
    </lineage>
</organism>
<name>A0AA35YDB5_LACSI</name>
<evidence type="ECO:0000313" key="1">
    <source>
        <dbReference type="EMBL" id="CAI9269251.1"/>
    </source>
</evidence>
<protein>
    <submittedName>
        <fullName evidence="1">Uncharacterized protein</fullName>
    </submittedName>
</protein>
<dbReference type="EMBL" id="OX465077">
    <property type="protein sequence ID" value="CAI9269251.1"/>
    <property type="molecule type" value="Genomic_DNA"/>
</dbReference>
<accession>A0AA35YDB5</accession>